<reference evidence="1 2" key="2">
    <citation type="submission" date="2023-12" db="EMBL/GenBank/DDBJ databases">
        <title>Description of an unclassified Opitutus bacterium of Verrucomicrobiota.</title>
        <authorList>
            <person name="Zhang D.-F."/>
        </authorList>
    </citation>
    <scope>NUCLEOTIDE SEQUENCE [LARGE SCALE GENOMIC DNA]</scope>
    <source>
        <strain evidence="1 2">WL0086</strain>
    </source>
</reference>
<evidence type="ECO:0000313" key="1">
    <source>
        <dbReference type="EMBL" id="WRQ88519.1"/>
    </source>
</evidence>
<evidence type="ECO:0000313" key="2">
    <source>
        <dbReference type="Proteomes" id="UP000738431"/>
    </source>
</evidence>
<protein>
    <submittedName>
        <fullName evidence="1">Uncharacterized protein</fullName>
    </submittedName>
</protein>
<reference evidence="1 2" key="1">
    <citation type="submission" date="2021-08" db="EMBL/GenBank/DDBJ databases">
        <authorList>
            <person name="Zhang D."/>
            <person name="Zhang A."/>
            <person name="Wang L."/>
        </authorList>
    </citation>
    <scope>NUCLEOTIDE SEQUENCE [LARGE SCALE GENOMIC DNA]</scope>
    <source>
        <strain evidence="1 2">WL0086</strain>
    </source>
</reference>
<sequence>MKLKPQRLPAASAVLALTLGLFVALVAVPRAAAISVEPPSFTDLVAKSDDILAGMVTDVHSRWVVNSAGHRVIKTFVTVRVDDQMKGATESTKVLEFLGGTVGHQTMEVGGMPRFTKGQRAWFFIRDNGATLCPLIYAHHGAYLLKRDPISPSDRLYRLNGAPLTSIDAIGQSDDHASTAAVVSGPAMSSADFGQAISRELRELELNQKVQVP</sequence>
<dbReference type="RefSeq" id="WP_221032955.1">
    <property type="nucleotide sequence ID" value="NZ_CP139781.1"/>
</dbReference>
<gene>
    <name evidence="1" type="ORF">K1X11_003830</name>
</gene>
<name>A0ABZ1CA98_9BACT</name>
<dbReference type="Proteomes" id="UP000738431">
    <property type="component" value="Chromosome"/>
</dbReference>
<proteinExistence type="predicted"/>
<keyword evidence="2" id="KW-1185">Reference proteome</keyword>
<accession>A0ABZ1CA98</accession>
<organism evidence="1 2">
    <name type="scientific">Actomonas aquatica</name>
    <dbReference type="NCBI Taxonomy" id="2866162"/>
    <lineage>
        <taxon>Bacteria</taxon>
        <taxon>Pseudomonadati</taxon>
        <taxon>Verrucomicrobiota</taxon>
        <taxon>Opitutia</taxon>
        <taxon>Opitutales</taxon>
        <taxon>Opitutaceae</taxon>
        <taxon>Actomonas</taxon>
    </lineage>
</organism>
<dbReference type="EMBL" id="CP139781">
    <property type="protein sequence ID" value="WRQ88519.1"/>
    <property type="molecule type" value="Genomic_DNA"/>
</dbReference>